<dbReference type="AlphaFoldDB" id="A0A813E8S0"/>
<name>A0A813E8S0_POLGL</name>
<dbReference type="Gene3D" id="2.30.42.10">
    <property type="match status" value="1"/>
</dbReference>
<dbReference type="SUPFAM" id="SSF50156">
    <property type="entry name" value="PDZ domain-like"/>
    <property type="match status" value="1"/>
</dbReference>
<proteinExistence type="predicted"/>
<dbReference type="EMBL" id="CAJNNW010032132">
    <property type="protein sequence ID" value="CAE8711225.1"/>
    <property type="molecule type" value="Genomic_DNA"/>
</dbReference>
<dbReference type="EMBL" id="CAJNNV010006707">
    <property type="protein sequence ID" value="CAE8593985.1"/>
    <property type="molecule type" value="Genomic_DNA"/>
</dbReference>
<sequence>MGNTPCSPAVTEENDVKVDTVSASPGLPETALVVEEEKPAEVEVAVVVVEPEPEVPPPVEAAIEVVEVVEVVAPATPKGFVIVMSEKGVEKDITFTNLPLGMTFSIDITPVTITKMSAGGEAEKVGVKVGMTIEAVAGKSVKGLAYKEVWALLVAGVNSLK</sequence>
<protein>
    <recommendedName>
        <fullName evidence="1">PDZ domain-containing protein</fullName>
    </recommendedName>
</protein>
<evidence type="ECO:0000313" key="2">
    <source>
        <dbReference type="EMBL" id="CAE8593985.1"/>
    </source>
</evidence>
<dbReference type="InterPro" id="IPR001478">
    <property type="entry name" value="PDZ"/>
</dbReference>
<organism evidence="2 4">
    <name type="scientific">Polarella glacialis</name>
    <name type="common">Dinoflagellate</name>
    <dbReference type="NCBI Taxonomy" id="89957"/>
    <lineage>
        <taxon>Eukaryota</taxon>
        <taxon>Sar</taxon>
        <taxon>Alveolata</taxon>
        <taxon>Dinophyceae</taxon>
        <taxon>Suessiales</taxon>
        <taxon>Suessiaceae</taxon>
        <taxon>Polarella</taxon>
    </lineage>
</organism>
<reference evidence="2" key="1">
    <citation type="submission" date="2021-02" db="EMBL/GenBank/DDBJ databases">
        <authorList>
            <person name="Dougan E. K."/>
            <person name="Rhodes N."/>
            <person name="Thang M."/>
            <person name="Chan C."/>
        </authorList>
    </citation>
    <scope>NUCLEOTIDE SEQUENCE</scope>
</reference>
<dbReference type="PROSITE" id="PS50106">
    <property type="entry name" value="PDZ"/>
    <property type="match status" value="1"/>
</dbReference>
<comment type="caution">
    <text evidence="2">The sequence shown here is derived from an EMBL/GenBank/DDBJ whole genome shotgun (WGS) entry which is preliminary data.</text>
</comment>
<keyword evidence="4" id="KW-1185">Reference proteome</keyword>
<dbReference type="Proteomes" id="UP000654075">
    <property type="component" value="Unassembled WGS sequence"/>
</dbReference>
<accession>A0A813E8S0</accession>
<feature type="domain" description="PDZ" evidence="1">
    <location>
        <begin position="92"/>
        <end position="161"/>
    </location>
</feature>
<dbReference type="InterPro" id="IPR036034">
    <property type="entry name" value="PDZ_sf"/>
</dbReference>
<evidence type="ECO:0000313" key="3">
    <source>
        <dbReference type="EMBL" id="CAE8711225.1"/>
    </source>
</evidence>
<evidence type="ECO:0000313" key="4">
    <source>
        <dbReference type="Proteomes" id="UP000654075"/>
    </source>
</evidence>
<gene>
    <name evidence="2" type="ORF">PGLA1383_LOCUS12562</name>
    <name evidence="3" type="ORF">PGLA2088_LOCUS36370</name>
</gene>
<dbReference type="Proteomes" id="UP000626109">
    <property type="component" value="Unassembled WGS sequence"/>
</dbReference>
<evidence type="ECO:0000259" key="1">
    <source>
        <dbReference type="PROSITE" id="PS50106"/>
    </source>
</evidence>